<dbReference type="EMBL" id="CAUYUJ010016671">
    <property type="protein sequence ID" value="CAK0867704.1"/>
    <property type="molecule type" value="Genomic_DNA"/>
</dbReference>
<sequence>MPLLAAAAGAAGTALGLVALGRAAGRTADERQAEDAAEAAASRSACVKRLGVATCLRAGSWVKASRHVALVGGALVIGRRPGAAERSLQLRGANIARGGGCRQGHRALWCNLGHFLAEQPGRGCALGR</sequence>
<protein>
    <submittedName>
        <fullName evidence="1">Uncharacterized protein</fullName>
    </submittedName>
</protein>
<organism evidence="1 2">
    <name type="scientific">Prorocentrum cordatum</name>
    <dbReference type="NCBI Taxonomy" id="2364126"/>
    <lineage>
        <taxon>Eukaryota</taxon>
        <taxon>Sar</taxon>
        <taxon>Alveolata</taxon>
        <taxon>Dinophyceae</taxon>
        <taxon>Prorocentrales</taxon>
        <taxon>Prorocentraceae</taxon>
        <taxon>Prorocentrum</taxon>
    </lineage>
</organism>
<name>A0ABN9V4E9_9DINO</name>
<keyword evidence="2" id="KW-1185">Reference proteome</keyword>
<reference evidence="1" key="1">
    <citation type="submission" date="2023-10" db="EMBL/GenBank/DDBJ databases">
        <authorList>
            <person name="Chen Y."/>
            <person name="Shah S."/>
            <person name="Dougan E. K."/>
            <person name="Thang M."/>
            <person name="Chan C."/>
        </authorList>
    </citation>
    <scope>NUCLEOTIDE SEQUENCE [LARGE SCALE GENOMIC DNA]</scope>
</reference>
<accession>A0ABN9V4E9</accession>
<comment type="caution">
    <text evidence="1">The sequence shown here is derived from an EMBL/GenBank/DDBJ whole genome shotgun (WGS) entry which is preliminary data.</text>
</comment>
<evidence type="ECO:0000313" key="2">
    <source>
        <dbReference type="Proteomes" id="UP001189429"/>
    </source>
</evidence>
<evidence type="ECO:0000313" key="1">
    <source>
        <dbReference type="EMBL" id="CAK0867704.1"/>
    </source>
</evidence>
<gene>
    <name evidence="1" type="ORF">PCOR1329_LOCUS54577</name>
</gene>
<dbReference type="Proteomes" id="UP001189429">
    <property type="component" value="Unassembled WGS sequence"/>
</dbReference>
<proteinExistence type="predicted"/>